<feature type="coiled-coil region" evidence="1">
    <location>
        <begin position="187"/>
        <end position="243"/>
    </location>
</feature>
<sequence>MGELSKTESPKNPDSIQKLLEEITGLEANISVIKTQIQTFENTIRAKLNLLISRLIVLNHKMKERQQLKKEKRLEQKRRGKNYKEPIQSITTKKINKTEKPTNQEEALELKRLYKEAVVHVHPDKIGTNQEEDAIKNATDLTAQLNGIYKNSDLEALLDFYQTIILANPSSENRPFEMPNVNPKIRLESLISKKGTLTKKLQELEANYLYHVLKNYEDPLTFIDELELQFQEKIAKLEKRTRKL</sequence>
<name>A0A9X2T3W0_9BACT</name>
<organism evidence="3 4">
    <name type="scientific">Aquiflexum gelatinilyticum</name>
    <dbReference type="NCBI Taxonomy" id="2961943"/>
    <lineage>
        <taxon>Bacteria</taxon>
        <taxon>Pseudomonadati</taxon>
        <taxon>Bacteroidota</taxon>
        <taxon>Cytophagia</taxon>
        <taxon>Cytophagales</taxon>
        <taxon>Cyclobacteriaceae</taxon>
        <taxon>Aquiflexum</taxon>
    </lineage>
</organism>
<feature type="region of interest" description="Disordered" evidence="2">
    <location>
        <begin position="68"/>
        <end position="102"/>
    </location>
</feature>
<protein>
    <recommendedName>
        <fullName evidence="5">J domain-containing protein</fullName>
    </recommendedName>
</protein>
<evidence type="ECO:0000256" key="2">
    <source>
        <dbReference type="SAM" id="MobiDB-lite"/>
    </source>
</evidence>
<accession>A0A9X2T3W0</accession>
<evidence type="ECO:0000256" key="1">
    <source>
        <dbReference type="SAM" id="Coils"/>
    </source>
</evidence>
<keyword evidence="4" id="KW-1185">Reference proteome</keyword>
<dbReference type="AlphaFoldDB" id="A0A9X2T3W0"/>
<evidence type="ECO:0000313" key="3">
    <source>
        <dbReference type="EMBL" id="MCR9016835.1"/>
    </source>
</evidence>
<dbReference type="Proteomes" id="UP001142175">
    <property type="component" value="Unassembled WGS sequence"/>
</dbReference>
<proteinExistence type="predicted"/>
<gene>
    <name evidence="3" type="ORF">NU887_17515</name>
</gene>
<dbReference type="EMBL" id="JANSUY010000019">
    <property type="protein sequence ID" value="MCR9016835.1"/>
    <property type="molecule type" value="Genomic_DNA"/>
</dbReference>
<dbReference type="RefSeq" id="WP_258424681.1">
    <property type="nucleotide sequence ID" value="NZ_JANSUY010000019.1"/>
</dbReference>
<evidence type="ECO:0000313" key="4">
    <source>
        <dbReference type="Proteomes" id="UP001142175"/>
    </source>
</evidence>
<keyword evidence="1" id="KW-0175">Coiled coil</keyword>
<evidence type="ECO:0008006" key="5">
    <source>
        <dbReference type="Google" id="ProtNLM"/>
    </source>
</evidence>
<reference evidence="3" key="1">
    <citation type="submission" date="2022-08" db="EMBL/GenBank/DDBJ databases">
        <authorList>
            <person name="Zhang D."/>
        </authorList>
    </citation>
    <scope>NUCLEOTIDE SEQUENCE</scope>
    <source>
        <strain evidence="3">XJ19-11</strain>
    </source>
</reference>
<comment type="caution">
    <text evidence="3">The sequence shown here is derived from an EMBL/GenBank/DDBJ whole genome shotgun (WGS) entry which is preliminary data.</text>
</comment>